<dbReference type="Proteomes" id="UP000256269">
    <property type="component" value="Unassembled WGS sequence"/>
</dbReference>
<evidence type="ECO:0000313" key="2">
    <source>
        <dbReference type="Proteomes" id="UP000256269"/>
    </source>
</evidence>
<proteinExistence type="predicted"/>
<protein>
    <submittedName>
        <fullName evidence="1">Uncharacterized protein</fullName>
    </submittedName>
</protein>
<gene>
    <name evidence="1" type="ORF">BCF44_123109</name>
</gene>
<comment type="caution">
    <text evidence="1">The sequence shown here is derived from an EMBL/GenBank/DDBJ whole genome shotgun (WGS) entry which is preliminary data.</text>
</comment>
<dbReference type="EMBL" id="QUNO01000023">
    <property type="protein sequence ID" value="REH30750.1"/>
    <property type="molecule type" value="Genomic_DNA"/>
</dbReference>
<sequence length="86" mass="9330">MPEIFMARLRPEFARGERERCCHLFPVPLAGSMPKMLHAYCGQTIAPGQAELLDKPRGMPCVTCILLSPADSHAQPVTGVDLLGIA</sequence>
<dbReference type="RefSeq" id="WP_116181088.1">
    <property type="nucleotide sequence ID" value="NZ_CP144375.1"/>
</dbReference>
<organism evidence="1 2">
    <name type="scientific">Kutzneria buriramensis</name>
    <dbReference type="NCBI Taxonomy" id="1045776"/>
    <lineage>
        <taxon>Bacteria</taxon>
        <taxon>Bacillati</taxon>
        <taxon>Actinomycetota</taxon>
        <taxon>Actinomycetes</taxon>
        <taxon>Pseudonocardiales</taxon>
        <taxon>Pseudonocardiaceae</taxon>
        <taxon>Kutzneria</taxon>
    </lineage>
</organism>
<dbReference type="AlphaFoldDB" id="A0A3E0GVR2"/>
<dbReference type="OrthoDB" id="3625434at2"/>
<name>A0A3E0GVR2_9PSEU</name>
<reference evidence="1 2" key="1">
    <citation type="submission" date="2018-08" db="EMBL/GenBank/DDBJ databases">
        <title>Genomic Encyclopedia of Archaeal and Bacterial Type Strains, Phase II (KMG-II): from individual species to whole genera.</title>
        <authorList>
            <person name="Goeker M."/>
        </authorList>
    </citation>
    <scope>NUCLEOTIDE SEQUENCE [LARGE SCALE GENOMIC DNA]</scope>
    <source>
        <strain evidence="1 2">DSM 45791</strain>
    </source>
</reference>
<evidence type="ECO:0000313" key="1">
    <source>
        <dbReference type="EMBL" id="REH30750.1"/>
    </source>
</evidence>
<accession>A0A3E0GVR2</accession>
<keyword evidence="2" id="KW-1185">Reference proteome</keyword>